<name>V5USX1_9CAUD</name>
<accession>V5USX1</accession>
<dbReference type="GeneID" id="18504592"/>
<dbReference type="RefSeq" id="YP_009008150.1">
    <property type="nucleotide sequence ID" value="NC_023587.1"/>
</dbReference>
<dbReference type="OrthoDB" id="27779at10239"/>
<protein>
    <submittedName>
        <fullName evidence="1">Uncharacterized protein</fullName>
    </submittedName>
</protein>
<proteinExistence type="predicted"/>
<keyword evidence="2" id="KW-1185">Reference proteome</keyword>
<dbReference type="Proteomes" id="UP000018808">
    <property type="component" value="Segment"/>
</dbReference>
<gene>
    <name evidence="1" type="ORF">S-MbCM7_016</name>
</gene>
<evidence type="ECO:0000313" key="2">
    <source>
        <dbReference type="Proteomes" id="UP000018808"/>
    </source>
</evidence>
<dbReference type="KEGG" id="vg:18504592"/>
<sequence>MNDFLDNLGANQYQKMHQPKTIKITPQTYIDMNAEFVEEDIPFRIAVPTQEAIDKWQSQPPQHIGVVHNVDMVANMWAEHNRIEEERKLQLELDL</sequence>
<organism evidence="1 2">
    <name type="scientific">Synechococcus phage ACG-2014h</name>
    <dbReference type="NCBI Taxonomy" id="1340810"/>
    <lineage>
        <taxon>Viruses</taxon>
        <taxon>Duplodnaviria</taxon>
        <taxon>Heunggongvirae</taxon>
        <taxon>Uroviricota</taxon>
        <taxon>Caudoviricetes</taxon>
        <taxon>Pantevenvirales</taxon>
        <taxon>Kyanoviridae</taxon>
        <taxon>Sedonavirus</taxon>
        <taxon>Sedonavirus tusconh</taxon>
    </lineage>
</organism>
<evidence type="ECO:0000313" key="1">
    <source>
        <dbReference type="EMBL" id="AHB80430.1"/>
    </source>
</evidence>
<dbReference type="EMBL" id="KF156338">
    <property type="protein sequence ID" value="AHB80430.1"/>
    <property type="molecule type" value="Genomic_DNA"/>
</dbReference>
<reference evidence="1 2" key="1">
    <citation type="journal article" date="2014" name="Nature">
        <title>Viral tagging reveals discrete populations in Synechococcus viral genome sequence space.</title>
        <authorList>
            <person name="Deng L."/>
            <person name="Ignacio Espinoza J.C."/>
            <person name="Gregory A.C."/>
            <person name="Poulos B.T."/>
            <person name="Weitz J.S."/>
            <person name="Hugenholtz P."/>
            <person name="Sullivan M.B."/>
        </authorList>
    </citation>
    <scope>NUCLEOTIDE SEQUENCE [LARGE SCALE GENOMIC DNA]</scope>
</reference>